<sequence>MRDFTVPGMGLIGFYACWRWLVPKIRSVSAFAGTSVLVGLIFLWMPSAANAQEVTLSTSIQAGFGIDADVESDVFRNSLLDGEGTDDWFTIPYLAPNPDGNPATGAAVIEYPSMQDFNALQSGANEIFELRMNADLYSMPENDGVIWIDAVYYRDQRTDGDKKDMTVFDQQINKNYNDPTTWTFKTGDVPQKNDIVDVFGHLRRAADGDQYAIVAASTRNADGDSYLDFEYYREEVTLNASKTSLITAGEDCGHTAYEFDLIAEGENEGDGSVLEHGDIIMSVNYTKGGDAVDIRLFVWIDKRDFPTNQDFADFNLLPERPFNFGSASGGFVFYPCDNDPSKNYGYARISLKSGTPKLAVFAQSNNDGTVPAPDWGTINDAGDVVDFYQTNTLAELALNSTLFGFDTQSDNIFCDSPLGSVIVKSRSSDAFTSSLKDFAGPFQLGDTPEVTVEVENGSYECFETSTTLTADVTPLTGTFKYQWYEWIDDAYVEIEGATNASLENVTEGTYKFKATILIGGNEGCFAEAEGISVIQNDPAEILEASCPENVSLPACTAQTEIDAAFDTWKNSLSYEGGGGEVTAVYYLNGQVVDNLDRLTPPEFCGGSVSIGISVTDECGQESSCSTTFTIAADETPVALTPIDDYMLEDCNAEWPANLTTSWTDNCGVGGMTSGNLDSDGGGEVSTDGCIQSRDYTFSVTDDCGNYSELIVTVSREFDETPVALTPIDDYMLEDCNAEWPANLTTSWTDNCGVGGQTSGNLDSDGGGEVSTDGCIQSRDYTFSVTDDCGNYSELIVTVSREFDETPVALTPIDDYMLEDCNAEWPANLTTSWTDNCGVGGQTSGNLDSDGGGEVSTDGCIQSRDYTFSVTDDCGNYSEMVVTVSREFDETPVALTPIDDYMLEDCNAEWPANLTTSWTDNCGVGGQTSGNLDSDGGGEVSTDGCIQSRDYTFSVTDDCGNYSEMVVTVSREFDETPVALTPIDDYMLEDCNAEWPANLTTSWTDNCGVGGMTSGNLDSDGGGEVSTDGCIQSRDYTFSVTDDCGNYSEMVVTVSREFDETPVALTPIDDYMLEDCNAEWPANLTTSWTDNCGVGGMTSGNLDS</sequence>
<keyword evidence="2" id="KW-1185">Reference proteome</keyword>
<accession>A0ABW3IIB4</accession>
<dbReference type="EMBL" id="JBHTJP010000035">
    <property type="protein sequence ID" value="MFD0977701.1"/>
    <property type="molecule type" value="Genomic_DNA"/>
</dbReference>
<dbReference type="Proteomes" id="UP001597100">
    <property type="component" value="Unassembled WGS sequence"/>
</dbReference>
<evidence type="ECO:0000313" key="2">
    <source>
        <dbReference type="Proteomes" id="UP001597100"/>
    </source>
</evidence>
<comment type="caution">
    <text evidence="1">The sequence shown here is derived from an EMBL/GenBank/DDBJ whole genome shotgun (WGS) entry which is preliminary data.</text>
</comment>
<evidence type="ECO:0008006" key="3">
    <source>
        <dbReference type="Google" id="ProtNLM"/>
    </source>
</evidence>
<organism evidence="1 2">
    <name type="scientific">Salinimicrobium gaetbulicola</name>
    <dbReference type="NCBI Taxonomy" id="999702"/>
    <lineage>
        <taxon>Bacteria</taxon>
        <taxon>Pseudomonadati</taxon>
        <taxon>Bacteroidota</taxon>
        <taxon>Flavobacteriia</taxon>
        <taxon>Flavobacteriales</taxon>
        <taxon>Flavobacteriaceae</taxon>
        <taxon>Salinimicrobium</taxon>
    </lineage>
</organism>
<feature type="non-terminal residue" evidence="1">
    <location>
        <position position="1103"/>
    </location>
</feature>
<gene>
    <name evidence="1" type="ORF">ACFQ1G_12940</name>
</gene>
<reference evidence="2" key="1">
    <citation type="journal article" date="2019" name="Int. J. Syst. Evol. Microbiol.">
        <title>The Global Catalogue of Microorganisms (GCM) 10K type strain sequencing project: providing services to taxonomists for standard genome sequencing and annotation.</title>
        <authorList>
            <consortium name="The Broad Institute Genomics Platform"/>
            <consortium name="The Broad Institute Genome Sequencing Center for Infectious Disease"/>
            <person name="Wu L."/>
            <person name="Ma J."/>
        </authorList>
    </citation>
    <scope>NUCLEOTIDE SEQUENCE [LARGE SCALE GENOMIC DNA]</scope>
    <source>
        <strain evidence="2">CCUG 60898</strain>
    </source>
</reference>
<name>A0ABW3IIB4_9FLAO</name>
<dbReference type="RefSeq" id="WP_380740200.1">
    <property type="nucleotide sequence ID" value="NZ_JBHTJP010000035.1"/>
</dbReference>
<evidence type="ECO:0000313" key="1">
    <source>
        <dbReference type="EMBL" id="MFD0977701.1"/>
    </source>
</evidence>
<proteinExistence type="predicted"/>
<dbReference type="PROSITE" id="PS51257">
    <property type="entry name" value="PROKAR_LIPOPROTEIN"/>
    <property type="match status" value="1"/>
</dbReference>
<protein>
    <recommendedName>
        <fullName evidence="3">Ig-like domain-containing protein</fullName>
    </recommendedName>
</protein>